<gene>
    <name evidence="2" type="ORF">DP120_12060</name>
</gene>
<name>A0A365KUI9_9BACL</name>
<dbReference type="PANTHER" id="PTHR42779:SF1">
    <property type="entry name" value="PROTEIN YNJB"/>
    <property type="match status" value="1"/>
</dbReference>
<dbReference type="PIRSF" id="PIRSF029172">
    <property type="entry name" value="UCP029172_ABC_sbc_YnjB"/>
    <property type="match status" value="1"/>
</dbReference>
<dbReference type="Pfam" id="PF13416">
    <property type="entry name" value="SBP_bac_8"/>
    <property type="match status" value="1"/>
</dbReference>
<protein>
    <submittedName>
        <fullName evidence="2">ABC transporter substrate-binding protein</fullName>
    </submittedName>
</protein>
<evidence type="ECO:0000256" key="1">
    <source>
        <dbReference type="SAM" id="SignalP"/>
    </source>
</evidence>
<dbReference type="Gene3D" id="3.40.190.10">
    <property type="entry name" value="Periplasmic binding protein-like II"/>
    <property type="match status" value="2"/>
</dbReference>
<comment type="caution">
    <text evidence="2">The sequence shown here is derived from an EMBL/GenBank/DDBJ whole genome shotgun (WGS) entry which is preliminary data.</text>
</comment>
<accession>A0A365KUI9</accession>
<dbReference type="EMBL" id="QLZR01000004">
    <property type="protein sequence ID" value="RAZ76757.1"/>
    <property type="molecule type" value="Genomic_DNA"/>
</dbReference>
<dbReference type="Proteomes" id="UP000251002">
    <property type="component" value="Unassembled WGS sequence"/>
</dbReference>
<dbReference type="AlphaFoldDB" id="A0A365KUI9"/>
<dbReference type="InterPro" id="IPR006059">
    <property type="entry name" value="SBP"/>
</dbReference>
<feature type="chain" id="PRO_5038642722" evidence="1">
    <location>
        <begin position="24"/>
        <end position="415"/>
    </location>
</feature>
<sequence>MKIKTLTAPVLLAFMLAACSAQSDKDAAQGAGELLASDWQEITDTAKGQEVNMYMWGGNDNINRYLDEWVAPRLKELHDIELTRVPVSDAQDFISQLLDEKSAGKTAGSMDIIWINGENFKAAKDNGLLFGDFAGQLPNFNEYIDQDAPEISHDFGEPVEGLEAPWGKAQFVLVRDENKVENPPGSMDELAEWVHENPGQFTYPALPDFTGSAFIRHVLYETTGGYEQYEQPAAEIDDLESRLEPMWDYLNDIEPYLWREGETYPESLSKLDQLYASGEVAMTMSYDPALAASEVLQGRFPESTRTFLLDAGTLANTHFLSIPFNSSDKAGAMVAINEMLSPEAQTAKLSPENWGDLSALDLEKLSPEQQQAMNEVDLGGATLPLEELESNRLPELSSDYIEIIEKGWMENVAKE</sequence>
<dbReference type="RefSeq" id="WP_112223922.1">
    <property type="nucleotide sequence ID" value="NZ_CP196859.1"/>
</dbReference>
<dbReference type="NCBIfam" id="NF008633">
    <property type="entry name" value="PRK11622.1"/>
    <property type="match status" value="1"/>
</dbReference>
<feature type="signal peptide" evidence="1">
    <location>
        <begin position="1"/>
        <end position="23"/>
    </location>
</feature>
<dbReference type="PANTHER" id="PTHR42779">
    <property type="entry name" value="PROTEIN YNJB"/>
    <property type="match status" value="1"/>
</dbReference>
<dbReference type="InterPro" id="IPR027020">
    <property type="entry name" value="YnjB"/>
</dbReference>
<dbReference type="SUPFAM" id="SSF53850">
    <property type="entry name" value="Periplasmic binding protein-like II"/>
    <property type="match status" value="1"/>
</dbReference>
<dbReference type="PROSITE" id="PS51257">
    <property type="entry name" value="PROKAR_LIPOPROTEIN"/>
    <property type="match status" value="1"/>
</dbReference>
<reference evidence="2 3" key="1">
    <citation type="submission" date="2018-06" db="EMBL/GenBank/DDBJ databases">
        <title>The draft genome sequences of strains SCU63 and S1.</title>
        <authorList>
            <person name="Gan L."/>
        </authorList>
    </citation>
    <scope>NUCLEOTIDE SEQUENCE [LARGE SCALE GENOMIC DNA]</scope>
    <source>
        <strain evidence="2 3">SCU63</strain>
    </source>
</reference>
<evidence type="ECO:0000313" key="3">
    <source>
        <dbReference type="Proteomes" id="UP000251002"/>
    </source>
</evidence>
<organism evidence="2 3">
    <name type="scientific">Planococcus halotolerans</name>
    <dbReference type="NCBI Taxonomy" id="2233542"/>
    <lineage>
        <taxon>Bacteria</taxon>
        <taxon>Bacillati</taxon>
        <taxon>Bacillota</taxon>
        <taxon>Bacilli</taxon>
        <taxon>Bacillales</taxon>
        <taxon>Caryophanaceae</taxon>
        <taxon>Planococcus</taxon>
    </lineage>
</organism>
<keyword evidence="3" id="KW-1185">Reference proteome</keyword>
<keyword evidence="1" id="KW-0732">Signal</keyword>
<proteinExistence type="predicted"/>
<evidence type="ECO:0000313" key="2">
    <source>
        <dbReference type="EMBL" id="RAZ76757.1"/>
    </source>
</evidence>